<protein>
    <submittedName>
        <fullName evidence="1">Uncharacterized protein</fullName>
    </submittedName>
</protein>
<evidence type="ECO:0000313" key="2">
    <source>
        <dbReference type="Proteomes" id="UP001064048"/>
    </source>
</evidence>
<name>A0ACC0KV21_CHOFU</name>
<keyword evidence="2" id="KW-1185">Reference proteome</keyword>
<organism evidence="1 2">
    <name type="scientific">Choristoneura fumiferana</name>
    <name type="common">Spruce budworm moth</name>
    <name type="synonym">Archips fumiferana</name>
    <dbReference type="NCBI Taxonomy" id="7141"/>
    <lineage>
        <taxon>Eukaryota</taxon>
        <taxon>Metazoa</taxon>
        <taxon>Ecdysozoa</taxon>
        <taxon>Arthropoda</taxon>
        <taxon>Hexapoda</taxon>
        <taxon>Insecta</taxon>
        <taxon>Pterygota</taxon>
        <taxon>Neoptera</taxon>
        <taxon>Endopterygota</taxon>
        <taxon>Lepidoptera</taxon>
        <taxon>Glossata</taxon>
        <taxon>Ditrysia</taxon>
        <taxon>Tortricoidea</taxon>
        <taxon>Tortricidae</taxon>
        <taxon>Tortricinae</taxon>
        <taxon>Choristoneura</taxon>
    </lineage>
</organism>
<proteinExistence type="predicted"/>
<comment type="caution">
    <text evidence="1">The sequence shown here is derived from an EMBL/GenBank/DDBJ whole genome shotgun (WGS) entry which is preliminary data.</text>
</comment>
<reference evidence="1 2" key="1">
    <citation type="journal article" date="2022" name="Genome Biol. Evol.">
        <title>The Spruce Budworm Genome: Reconstructing the Evolutionary History of Antifreeze Proteins.</title>
        <authorList>
            <person name="Beliveau C."/>
            <person name="Gagne P."/>
            <person name="Picq S."/>
            <person name="Vernygora O."/>
            <person name="Keeling C.I."/>
            <person name="Pinkney K."/>
            <person name="Doucet D."/>
            <person name="Wen F."/>
            <person name="Johnston J.S."/>
            <person name="Maaroufi H."/>
            <person name="Boyle B."/>
            <person name="Laroche J."/>
            <person name="Dewar K."/>
            <person name="Juretic N."/>
            <person name="Blackburn G."/>
            <person name="Nisole A."/>
            <person name="Brunet B."/>
            <person name="Brandao M."/>
            <person name="Lumley L."/>
            <person name="Duan J."/>
            <person name="Quan G."/>
            <person name="Lucarotti C.J."/>
            <person name="Roe A.D."/>
            <person name="Sperling F.A.H."/>
            <person name="Levesque R.C."/>
            <person name="Cusson M."/>
        </authorList>
    </citation>
    <scope>NUCLEOTIDE SEQUENCE [LARGE SCALE GENOMIC DNA]</scope>
    <source>
        <strain evidence="1">Glfc:IPQL:Cfum</strain>
    </source>
</reference>
<dbReference type="Proteomes" id="UP001064048">
    <property type="component" value="Chromosome 2"/>
</dbReference>
<dbReference type="EMBL" id="CM046102">
    <property type="protein sequence ID" value="KAI8440308.1"/>
    <property type="molecule type" value="Genomic_DNA"/>
</dbReference>
<accession>A0ACC0KV21</accession>
<sequence>MSTDNIEKLYQNYGILADAKDDISKHEKEYTEILAAVKGSDKEKRLASQFIAKFFNSFPNLAEQAIEAQFDLCEDDDVAIRKQAIKDLPMLCKDNKDHTQRIADILAQLLQSDDATEINIVHNSLVTIVKSDPKGALVGLFSQIHQNTEAEVVNEIVRERCIKFLATKVKQLGRDVINKEVEELIITECRKILEDVVAEEFEHIMELLTWSRLGKTPAGKKELVQIVAALAFSPDDWHPEDPEYIDRIIQCSQHALPLLSAQVDSTQFINIFCDHVLPKWNDIGSPEGGSDSKLEILKIFAEMSEHCGELEKPQEKVDTVYNVLMNYLPEAPIEGEEKEEKTENNDAKTEESKPGPSLQFSHVECALFALHSLCRKAPDALSADATRLKALRLRLQYTARLTQGYIKKLKEVTKDKKGDDPNSEENKLKIAALKTTSNINTLIRDIFRSPPSFRSRVQLSFLSKKTEKEERQSASSTDDAKQSPPKRHRPITFDNGEEKSSPEKRARSGERNQKMYTPPSGKYSSRLNNSGRFSGPNSGRGRGGGFRRDFRGNGGPFRRRSNY</sequence>
<evidence type="ECO:0000313" key="1">
    <source>
        <dbReference type="EMBL" id="KAI8440308.1"/>
    </source>
</evidence>
<gene>
    <name evidence="1" type="ORF">MSG28_001657</name>
</gene>